<keyword evidence="3" id="KW-1185">Reference proteome</keyword>
<keyword evidence="1" id="KW-0472">Membrane</keyword>
<comment type="caution">
    <text evidence="2">The sequence shown here is derived from an EMBL/GenBank/DDBJ whole genome shotgun (WGS) entry which is preliminary data.</text>
</comment>
<name>A0A229W1C0_9BIFI</name>
<dbReference type="RefSeq" id="WP_158214072.1">
    <property type="nucleotide sequence ID" value="NZ_NEWD01000002.1"/>
</dbReference>
<sequence>MTRARLRRLMLVSVIVFTALGLLGLMVGVHDMDGYGILRGLVVLTCAWLVALSRERL</sequence>
<proteinExistence type="predicted"/>
<reference evidence="2 3" key="1">
    <citation type="submission" date="2017-05" db="EMBL/GenBank/DDBJ databases">
        <title>Bifidobacterium vansinderenii sp. nov.</title>
        <authorList>
            <person name="Lugli G.A."/>
            <person name="Duranti S."/>
            <person name="Mangifesta M."/>
        </authorList>
    </citation>
    <scope>NUCLEOTIDE SEQUENCE [LARGE SCALE GENOMIC DNA]</scope>
    <source>
        <strain evidence="2 3">Tam10B</strain>
    </source>
</reference>
<feature type="transmembrane region" description="Helical" evidence="1">
    <location>
        <begin position="9"/>
        <end position="29"/>
    </location>
</feature>
<evidence type="ECO:0000313" key="2">
    <source>
        <dbReference type="EMBL" id="OXN01626.1"/>
    </source>
</evidence>
<accession>A0A229W1C0</accession>
<feature type="transmembrane region" description="Helical" evidence="1">
    <location>
        <begin position="35"/>
        <end position="52"/>
    </location>
</feature>
<evidence type="ECO:0000256" key="1">
    <source>
        <dbReference type="SAM" id="Phobius"/>
    </source>
</evidence>
<gene>
    <name evidence="2" type="ORF">Tam10B_0068</name>
</gene>
<organism evidence="2 3">
    <name type="scientific">Bifidobacterium vansinderenii</name>
    <dbReference type="NCBI Taxonomy" id="1984871"/>
    <lineage>
        <taxon>Bacteria</taxon>
        <taxon>Bacillati</taxon>
        <taxon>Actinomycetota</taxon>
        <taxon>Actinomycetes</taxon>
        <taxon>Bifidobacteriales</taxon>
        <taxon>Bifidobacteriaceae</taxon>
        <taxon>Bifidobacterium</taxon>
    </lineage>
</organism>
<dbReference type="Proteomes" id="UP000215433">
    <property type="component" value="Unassembled WGS sequence"/>
</dbReference>
<protein>
    <submittedName>
        <fullName evidence="2">Uncharacterized protein</fullName>
    </submittedName>
</protein>
<dbReference type="EMBL" id="NEWD01000002">
    <property type="protein sequence ID" value="OXN01626.1"/>
    <property type="molecule type" value="Genomic_DNA"/>
</dbReference>
<dbReference type="AlphaFoldDB" id="A0A229W1C0"/>
<evidence type="ECO:0000313" key="3">
    <source>
        <dbReference type="Proteomes" id="UP000215433"/>
    </source>
</evidence>
<keyword evidence="1" id="KW-1133">Transmembrane helix</keyword>
<keyword evidence="1" id="KW-0812">Transmembrane</keyword>